<evidence type="ECO:0000313" key="2">
    <source>
        <dbReference type="Proteomes" id="UP000251853"/>
    </source>
</evidence>
<keyword evidence="2" id="KW-1185">Reference proteome</keyword>
<gene>
    <name evidence="1" type="ORF">NCTC11224_03925</name>
</gene>
<proteinExistence type="predicted"/>
<reference evidence="1 2" key="1">
    <citation type="submission" date="2018-06" db="EMBL/GenBank/DDBJ databases">
        <authorList>
            <consortium name="Pathogen Informatics"/>
            <person name="Doyle S."/>
        </authorList>
    </citation>
    <scope>NUCLEOTIDE SEQUENCE [LARGE SCALE GENOMIC DNA]</scope>
    <source>
        <strain evidence="1 2">NCTC11224</strain>
    </source>
</reference>
<protein>
    <submittedName>
        <fullName evidence="1">Uncharacterized protein</fullName>
    </submittedName>
</protein>
<organism evidence="1 2">
    <name type="scientific">Enterocloster clostridioformis</name>
    <dbReference type="NCBI Taxonomy" id="1531"/>
    <lineage>
        <taxon>Bacteria</taxon>
        <taxon>Bacillati</taxon>
        <taxon>Bacillota</taxon>
        <taxon>Clostridia</taxon>
        <taxon>Lachnospirales</taxon>
        <taxon>Lachnospiraceae</taxon>
        <taxon>Enterocloster</taxon>
    </lineage>
</organism>
<sequence>MDFKAQCDADMAVFHNAAEFATVTGFYYDREWKEAPAVLDHEAAVERQRKSGDNAPGVSEIAALVYVAHKDLGFIPERNHEFAVKVAGVMQEYNIEKVDYEDGEIIMELGAYVE</sequence>
<evidence type="ECO:0000313" key="1">
    <source>
        <dbReference type="EMBL" id="SQB14871.1"/>
    </source>
</evidence>
<accession>A0A2X2UMT2</accession>
<dbReference type="Proteomes" id="UP000251853">
    <property type="component" value="Unassembled WGS sequence"/>
</dbReference>
<dbReference type="EMBL" id="UAVW01000016">
    <property type="protein sequence ID" value="SQB14871.1"/>
    <property type="molecule type" value="Genomic_DNA"/>
</dbReference>
<dbReference type="AlphaFoldDB" id="A0A2X2UMT2"/>
<name>A0A2X2UMT2_9FIRM</name>